<accession>A9DE73</accession>
<gene>
    <name evidence="1" type="ORF">KT99_19384</name>
</gene>
<proteinExistence type="predicted"/>
<evidence type="ECO:0008006" key="3">
    <source>
        <dbReference type="Google" id="ProtNLM"/>
    </source>
</evidence>
<dbReference type="RefSeq" id="WP_005500686.1">
    <property type="nucleotide sequence ID" value="NZ_ABIC01000026.1"/>
</dbReference>
<reference evidence="1 2" key="1">
    <citation type="submission" date="2007-10" db="EMBL/GenBank/DDBJ databases">
        <authorList>
            <person name="Yayanos A."/>
            <person name="Ferriera S."/>
            <person name="Johnson J."/>
            <person name="Kravitz S."/>
            <person name="Halpern A."/>
            <person name="Remington K."/>
            <person name="Beeson K."/>
            <person name="Tran B."/>
            <person name="Rogers Y.-H."/>
            <person name="Friedman R."/>
            <person name="Venter J.C."/>
        </authorList>
    </citation>
    <scope>NUCLEOTIDE SEQUENCE [LARGE SCALE GENOMIC DNA]</scope>
    <source>
        <strain evidence="1 2">KT99</strain>
    </source>
</reference>
<sequence>MHKPVIEQGLCPLCQQSNSCAVESGWAIADCWCNGVGFPPKEVLQGAMPSSNSCICESCIDKLNQEVTLGIKRLD</sequence>
<evidence type="ECO:0000313" key="1">
    <source>
        <dbReference type="EMBL" id="EDQ00106.1"/>
    </source>
</evidence>
<keyword evidence="2" id="KW-1185">Reference proteome</keyword>
<protein>
    <recommendedName>
        <fullName evidence="3">Cysteine-rich CWC</fullName>
    </recommendedName>
</protein>
<organism evidence="1 2">
    <name type="scientific">Shewanella benthica KT99</name>
    <dbReference type="NCBI Taxonomy" id="314608"/>
    <lineage>
        <taxon>Bacteria</taxon>
        <taxon>Pseudomonadati</taxon>
        <taxon>Pseudomonadota</taxon>
        <taxon>Gammaproteobacteria</taxon>
        <taxon>Alteromonadales</taxon>
        <taxon>Shewanellaceae</taxon>
        <taxon>Shewanella</taxon>
    </lineage>
</organism>
<dbReference type="EMBL" id="ABIC01000026">
    <property type="protein sequence ID" value="EDQ00106.1"/>
    <property type="molecule type" value="Genomic_DNA"/>
</dbReference>
<evidence type="ECO:0000313" key="2">
    <source>
        <dbReference type="Proteomes" id="UP000005839"/>
    </source>
</evidence>
<dbReference type="STRING" id="314608.KT99_19384"/>
<dbReference type="AlphaFoldDB" id="A9DE73"/>
<comment type="caution">
    <text evidence="1">The sequence shown here is derived from an EMBL/GenBank/DDBJ whole genome shotgun (WGS) entry which is preliminary data.</text>
</comment>
<dbReference type="Pfam" id="PF14375">
    <property type="entry name" value="Cys_rich_CWC"/>
    <property type="match status" value="1"/>
</dbReference>
<dbReference type="InterPro" id="IPR032720">
    <property type="entry name" value="Cys_rich_CWC"/>
</dbReference>
<name>A9DE73_9GAMM</name>
<dbReference type="Proteomes" id="UP000005839">
    <property type="component" value="Unassembled WGS sequence"/>
</dbReference>